<evidence type="ECO:0000256" key="1">
    <source>
        <dbReference type="ARBA" id="ARBA00038085"/>
    </source>
</evidence>
<evidence type="ECO:0000313" key="3">
    <source>
        <dbReference type="Proteomes" id="UP001159405"/>
    </source>
</evidence>
<accession>A0ABN8NZJ7</accession>
<comment type="similarity">
    <text evidence="1">Belongs to the UPF0462 family.</text>
</comment>
<dbReference type="PANTHER" id="PTHR31475:SF5">
    <property type="entry name" value="UPF0462 PROTEIN C4ORF33 HOMOLOG"/>
    <property type="match status" value="1"/>
</dbReference>
<keyword evidence="3" id="KW-1185">Reference proteome</keyword>
<organism evidence="2 3">
    <name type="scientific">Porites lobata</name>
    <dbReference type="NCBI Taxonomy" id="104759"/>
    <lineage>
        <taxon>Eukaryota</taxon>
        <taxon>Metazoa</taxon>
        <taxon>Cnidaria</taxon>
        <taxon>Anthozoa</taxon>
        <taxon>Hexacorallia</taxon>
        <taxon>Scleractinia</taxon>
        <taxon>Fungiina</taxon>
        <taxon>Poritidae</taxon>
        <taxon>Porites</taxon>
    </lineage>
</organism>
<reference evidence="2 3" key="1">
    <citation type="submission" date="2022-05" db="EMBL/GenBank/DDBJ databases">
        <authorList>
            <consortium name="Genoscope - CEA"/>
            <person name="William W."/>
        </authorList>
    </citation>
    <scope>NUCLEOTIDE SEQUENCE [LARGE SCALE GENOMIC DNA]</scope>
</reference>
<dbReference type="PANTHER" id="PTHR31475">
    <property type="entry name" value="UPF0462 PROTEIN"/>
    <property type="match status" value="1"/>
</dbReference>
<comment type="caution">
    <text evidence="2">The sequence shown here is derived from an EMBL/GenBank/DDBJ whole genome shotgun (WGS) entry which is preliminary data.</text>
</comment>
<feature type="non-terminal residue" evidence="2">
    <location>
        <position position="1"/>
    </location>
</feature>
<evidence type="ECO:0000313" key="2">
    <source>
        <dbReference type="EMBL" id="CAH3127203.1"/>
    </source>
</evidence>
<dbReference type="Proteomes" id="UP001159405">
    <property type="component" value="Unassembled WGS sequence"/>
</dbReference>
<gene>
    <name evidence="2" type="ORF">PLOB_00032835</name>
</gene>
<protein>
    <submittedName>
        <fullName evidence="2">Uncharacterized protein</fullName>
    </submittedName>
</protein>
<name>A0ABN8NZJ7_9CNID</name>
<sequence>LQEFEFSIATTWDGEPLNHSPVEFKVSAVDETSVKVDVRGPLFNDPGLPPAPSGSPCPELWEFEVAEIFFLGADDKYLEVELSPHGQHLVLLLNGMRNMIKDKLALSYSATKDNVQKKWKGSATVPLDYFPPGVVKLNAYAIHGTGRDRCYEALYPATKEFDRPDL</sequence>
<proteinExistence type="inferred from homology"/>
<dbReference type="EMBL" id="CALNXK010000043">
    <property type="protein sequence ID" value="CAH3127203.1"/>
    <property type="molecule type" value="Genomic_DNA"/>
</dbReference>